<evidence type="ECO:0000256" key="2">
    <source>
        <dbReference type="ARBA" id="ARBA00022737"/>
    </source>
</evidence>
<dbReference type="PANTHER" id="PTHR46093">
    <property type="entry name" value="ACYL-COA-BINDING DOMAIN-CONTAINING PROTEIN 5"/>
    <property type="match status" value="1"/>
</dbReference>
<accession>A0A8H7VTV8</accession>
<dbReference type="Pfam" id="PF24681">
    <property type="entry name" value="Kelch_KLHDC2_KLHL20_DRC7"/>
    <property type="match status" value="1"/>
</dbReference>
<keyword evidence="2" id="KW-0677">Repeat</keyword>
<evidence type="ECO:0008006" key="7">
    <source>
        <dbReference type="Google" id="ProtNLM"/>
    </source>
</evidence>
<organism evidence="5 6">
    <name type="scientific">Circinella minor</name>
    <dbReference type="NCBI Taxonomy" id="1195481"/>
    <lineage>
        <taxon>Eukaryota</taxon>
        <taxon>Fungi</taxon>
        <taxon>Fungi incertae sedis</taxon>
        <taxon>Mucoromycota</taxon>
        <taxon>Mucoromycotina</taxon>
        <taxon>Mucoromycetes</taxon>
        <taxon>Mucorales</taxon>
        <taxon>Lichtheimiaceae</taxon>
        <taxon>Circinella</taxon>
    </lineage>
</organism>
<keyword evidence="6" id="KW-1185">Reference proteome</keyword>
<gene>
    <name evidence="5" type="ORF">INT45_010178</name>
</gene>
<feature type="transmembrane region" description="Helical" evidence="4">
    <location>
        <begin position="357"/>
        <end position="380"/>
    </location>
</feature>
<comment type="caution">
    <text evidence="5">The sequence shown here is derived from an EMBL/GenBank/DDBJ whole genome shotgun (WGS) entry which is preliminary data.</text>
</comment>
<dbReference type="InterPro" id="IPR015915">
    <property type="entry name" value="Kelch-typ_b-propeller"/>
</dbReference>
<evidence type="ECO:0000256" key="1">
    <source>
        <dbReference type="ARBA" id="ARBA00022441"/>
    </source>
</evidence>
<keyword evidence="1" id="KW-0880">Kelch repeat</keyword>
<evidence type="ECO:0000256" key="4">
    <source>
        <dbReference type="SAM" id="Phobius"/>
    </source>
</evidence>
<reference evidence="5 6" key="1">
    <citation type="submission" date="2020-12" db="EMBL/GenBank/DDBJ databases">
        <title>Metabolic potential, ecology and presence of endohyphal bacteria is reflected in genomic diversity of Mucoromycotina.</title>
        <authorList>
            <person name="Muszewska A."/>
            <person name="Okrasinska A."/>
            <person name="Steczkiewicz K."/>
            <person name="Drgas O."/>
            <person name="Orlowska M."/>
            <person name="Perlinska-Lenart U."/>
            <person name="Aleksandrzak-Piekarczyk T."/>
            <person name="Szatraj K."/>
            <person name="Zielenkiewicz U."/>
            <person name="Pilsyk S."/>
            <person name="Malc E."/>
            <person name="Mieczkowski P."/>
            <person name="Kruszewska J.S."/>
            <person name="Biernat P."/>
            <person name="Pawlowska J."/>
        </authorList>
    </citation>
    <scope>NUCLEOTIDE SEQUENCE [LARGE SCALE GENOMIC DNA]</scope>
    <source>
        <strain evidence="5 6">CBS 142.35</strain>
    </source>
</reference>
<dbReference type="OrthoDB" id="2363417at2759"/>
<protein>
    <recommendedName>
        <fullName evidence="7">Kelch repeat protein</fullName>
    </recommendedName>
</protein>
<dbReference type="Gene3D" id="2.120.10.80">
    <property type="entry name" value="Kelch-type beta propeller"/>
    <property type="match status" value="1"/>
</dbReference>
<name>A0A8H7VTV8_9FUNG</name>
<feature type="region of interest" description="Disordered" evidence="3">
    <location>
        <begin position="419"/>
        <end position="470"/>
    </location>
</feature>
<evidence type="ECO:0000313" key="5">
    <source>
        <dbReference type="EMBL" id="KAG2226899.1"/>
    </source>
</evidence>
<keyword evidence="4" id="KW-1133">Transmembrane helix</keyword>
<proteinExistence type="predicted"/>
<keyword evidence="4" id="KW-0472">Membrane</keyword>
<dbReference type="AlphaFoldDB" id="A0A8H7VTV8"/>
<dbReference type="EMBL" id="JAEPRB010000012">
    <property type="protein sequence ID" value="KAG2226899.1"/>
    <property type="molecule type" value="Genomic_DNA"/>
</dbReference>
<dbReference type="SUPFAM" id="SSF117281">
    <property type="entry name" value="Kelch motif"/>
    <property type="match status" value="1"/>
</dbReference>
<sequence>MEAKIYCYGGHRFGANASVTSSFEQYFFSINLAQDWRVTDMSNGWEQITQDIGPYVNFAMEMVPNENIIFMHGGGISTVIETRYKAAYFNTTDVVAGWKQVIPEQTGSRVKFQSAILGPDNSTIYIWGGMRDEFTGNMEPGDEKYPLAMYTLDVKTWQWGAGDSAPAGYTYAKPVLVGSFIYYIGGYTTASNAIRPNPMDSALMYNTESGGWQTRTIGGSVIPSTRTRHTVTLKPSTGEVILFGGENPDKDGESRDDYFYILNTQGDNLTWSTRALGGNFNALGIIGHSAVLAGDYFIILFGALNTNKQTSFFKLTNEVQVLDVNRWFWVSSINALTPETQSPVTDVDGSSSVSKGMIAGVVVGGAAGVAIIAGIIVFILRRKRKNRNLKKEQKSSSSIRMLPDENEFSQVDSATLYAASKGPSDSSVVHGLTPTFYGKEKPDGSVSNPRNQVKEYQPLSFMKSVKPDGA</sequence>
<evidence type="ECO:0000256" key="3">
    <source>
        <dbReference type="SAM" id="MobiDB-lite"/>
    </source>
</evidence>
<evidence type="ECO:0000313" key="6">
    <source>
        <dbReference type="Proteomes" id="UP000646827"/>
    </source>
</evidence>
<dbReference type="PANTHER" id="PTHR46093:SF18">
    <property type="entry name" value="FIBRONECTIN TYPE-III DOMAIN-CONTAINING PROTEIN"/>
    <property type="match status" value="1"/>
</dbReference>
<dbReference type="Proteomes" id="UP000646827">
    <property type="component" value="Unassembled WGS sequence"/>
</dbReference>
<keyword evidence="4" id="KW-0812">Transmembrane</keyword>